<dbReference type="GO" id="GO:0000166">
    <property type="term" value="F:nucleotide binding"/>
    <property type="evidence" value="ECO:0007669"/>
    <property type="project" value="InterPro"/>
</dbReference>
<dbReference type="Gene3D" id="3.30.360.10">
    <property type="entry name" value="Dihydrodipicolinate Reductase, domain 2"/>
    <property type="match status" value="1"/>
</dbReference>
<name>A0A8J3NFQ2_9ACTN</name>
<evidence type="ECO:0000259" key="1">
    <source>
        <dbReference type="Pfam" id="PF01408"/>
    </source>
</evidence>
<dbReference type="AlphaFoldDB" id="A0A8J3NFQ2"/>
<sequence>MGLRYRTAIIGAGSIAADAHVPAVRALEDELDLVAVADADAERAATFAGTYGIAASYDDPAELLRIEEPDLVLVCTPSSTHPELAVAALRAGAWVYCEKPVAGSLADHDAILAAERATGRYCAPVFQWRAGSGATHVRGLLRAGTLGAPLLALCQTTWYRGAEYYAVPWRGRRDTELGGATVTQGVHGIDLLLWLWPDWREVSARVSTVDREIETEDVSLAHVTFGSGAQASVVNSVVSASQESYLRLDCRRASVELRHLYGYRNADWTFTPAPDVPPTEPGWDTVPEEVPATQRTQLAGIVAAMRAGRPPEHTATDARRTTEFVTCLYKSAATGAPVARGSVGPGDPFYASWWGAV</sequence>
<evidence type="ECO:0000313" key="4">
    <source>
        <dbReference type="Proteomes" id="UP000612808"/>
    </source>
</evidence>
<dbReference type="InterPro" id="IPR036291">
    <property type="entry name" value="NAD(P)-bd_dom_sf"/>
</dbReference>
<dbReference type="InterPro" id="IPR052515">
    <property type="entry name" value="Gfo/Idh/MocA_Oxidoreductase"/>
</dbReference>
<keyword evidence="4" id="KW-1185">Reference proteome</keyword>
<dbReference type="Pfam" id="PF22725">
    <property type="entry name" value="GFO_IDH_MocA_C3"/>
    <property type="match status" value="1"/>
</dbReference>
<dbReference type="SUPFAM" id="SSF51735">
    <property type="entry name" value="NAD(P)-binding Rossmann-fold domains"/>
    <property type="match status" value="1"/>
</dbReference>
<comment type="caution">
    <text evidence="3">The sequence shown here is derived from an EMBL/GenBank/DDBJ whole genome shotgun (WGS) entry which is preliminary data.</text>
</comment>
<organism evidence="3 4">
    <name type="scientific">Actinocatenispora rupis</name>
    <dbReference type="NCBI Taxonomy" id="519421"/>
    <lineage>
        <taxon>Bacteria</taxon>
        <taxon>Bacillati</taxon>
        <taxon>Actinomycetota</taxon>
        <taxon>Actinomycetes</taxon>
        <taxon>Micromonosporales</taxon>
        <taxon>Micromonosporaceae</taxon>
        <taxon>Actinocatenispora</taxon>
    </lineage>
</organism>
<dbReference type="InterPro" id="IPR055170">
    <property type="entry name" value="GFO_IDH_MocA-like_dom"/>
</dbReference>
<dbReference type="SUPFAM" id="SSF55347">
    <property type="entry name" value="Glyceraldehyde-3-phosphate dehydrogenase-like, C-terminal domain"/>
    <property type="match status" value="1"/>
</dbReference>
<proteinExistence type="predicted"/>
<dbReference type="InterPro" id="IPR000683">
    <property type="entry name" value="Gfo/Idh/MocA-like_OxRdtase_N"/>
</dbReference>
<protein>
    <submittedName>
        <fullName evidence="3">Oxidoreductase</fullName>
    </submittedName>
</protein>
<gene>
    <name evidence="3" type="ORF">Aru02nite_49430</name>
</gene>
<accession>A0A8J3NFQ2</accession>
<dbReference type="Pfam" id="PF01408">
    <property type="entry name" value="GFO_IDH_MocA"/>
    <property type="match status" value="1"/>
</dbReference>
<feature type="domain" description="Gfo/Idh/MocA-like oxidoreductase N-terminal" evidence="1">
    <location>
        <begin position="6"/>
        <end position="122"/>
    </location>
</feature>
<dbReference type="Proteomes" id="UP000612808">
    <property type="component" value="Unassembled WGS sequence"/>
</dbReference>
<dbReference type="EMBL" id="BOMB01000028">
    <property type="protein sequence ID" value="GID14054.1"/>
    <property type="molecule type" value="Genomic_DNA"/>
</dbReference>
<dbReference type="PANTHER" id="PTHR43249:SF1">
    <property type="entry name" value="D-GLUCOSIDE 3-DEHYDROGENASE"/>
    <property type="match status" value="1"/>
</dbReference>
<dbReference type="RefSeq" id="WP_203661632.1">
    <property type="nucleotide sequence ID" value="NZ_BAAAZM010000014.1"/>
</dbReference>
<feature type="domain" description="GFO/IDH/MocA-like oxidoreductase" evidence="2">
    <location>
        <begin position="136"/>
        <end position="255"/>
    </location>
</feature>
<evidence type="ECO:0000313" key="3">
    <source>
        <dbReference type="EMBL" id="GID14054.1"/>
    </source>
</evidence>
<evidence type="ECO:0000259" key="2">
    <source>
        <dbReference type="Pfam" id="PF22725"/>
    </source>
</evidence>
<dbReference type="PANTHER" id="PTHR43249">
    <property type="entry name" value="UDP-N-ACETYL-2-AMINO-2-DEOXY-D-GLUCURONATE OXIDASE"/>
    <property type="match status" value="1"/>
</dbReference>
<dbReference type="Gene3D" id="3.40.50.720">
    <property type="entry name" value="NAD(P)-binding Rossmann-like Domain"/>
    <property type="match status" value="1"/>
</dbReference>
<reference evidence="3" key="1">
    <citation type="submission" date="2021-01" db="EMBL/GenBank/DDBJ databases">
        <title>Whole genome shotgun sequence of Actinocatenispora rupis NBRC 107355.</title>
        <authorList>
            <person name="Komaki H."/>
            <person name="Tamura T."/>
        </authorList>
    </citation>
    <scope>NUCLEOTIDE SEQUENCE</scope>
    <source>
        <strain evidence="3">NBRC 107355</strain>
    </source>
</reference>